<evidence type="ECO:0000313" key="1">
    <source>
        <dbReference type="EMBL" id="MBW8481306.1"/>
    </source>
</evidence>
<gene>
    <name evidence="1" type="ORF">K1Y72_02910</name>
</gene>
<sequence>MQVRIGVQFVPRELVVDTRQSGEEVQRALAEALAEEHGVLVLDDVKGGRVVVPADRVGYLEIGEDEARRVGFGGNQYT</sequence>
<name>A0ABS7FLQ7_9ACTN</name>
<keyword evidence="2" id="KW-1185">Reference proteome</keyword>
<organism evidence="1 2">
    <name type="scientific">Actinomadura parmotrematis</name>
    <dbReference type="NCBI Taxonomy" id="2864039"/>
    <lineage>
        <taxon>Bacteria</taxon>
        <taxon>Bacillati</taxon>
        <taxon>Actinomycetota</taxon>
        <taxon>Actinomycetes</taxon>
        <taxon>Streptosporangiales</taxon>
        <taxon>Thermomonosporaceae</taxon>
        <taxon>Actinomadura</taxon>
    </lineage>
</organism>
<dbReference type="Pfam" id="PF11305">
    <property type="entry name" value="DUF3107"/>
    <property type="match status" value="1"/>
</dbReference>
<dbReference type="EMBL" id="JAIBOA010000002">
    <property type="protein sequence ID" value="MBW8481306.1"/>
    <property type="molecule type" value="Genomic_DNA"/>
</dbReference>
<evidence type="ECO:0000313" key="2">
    <source>
        <dbReference type="Proteomes" id="UP000774570"/>
    </source>
</evidence>
<dbReference type="InterPro" id="IPR021456">
    <property type="entry name" value="DUF3107"/>
</dbReference>
<dbReference type="Proteomes" id="UP000774570">
    <property type="component" value="Unassembled WGS sequence"/>
</dbReference>
<dbReference type="RefSeq" id="WP_220162978.1">
    <property type="nucleotide sequence ID" value="NZ_JAIBOA010000002.1"/>
</dbReference>
<accession>A0ABS7FLQ7</accession>
<comment type="caution">
    <text evidence="1">The sequence shown here is derived from an EMBL/GenBank/DDBJ whole genome shotgun (WGS) entry which is preliminary data.</text>
</comment>
<protein>
    <submittedName>
        <fullName evidence="1">DUF3107 domain-containing protein</fullName>
    </submittedName>
</protein>
<proteinExistence type="predicted"/>
<reference evidence="1 2" key="1">
    <citation type="submission" date="2021-07" db="EMBL/GenBank/DDBJ databases">
        <title>Actinomadura sp. PM05-2 isolated from lichen.</title>
        <authorList>
            <person name="Somphong A."/>
            <person name="Phongsopitanun W."/>
            <person name="Tanasupawat S."/>
            <person name="Peongsungnone V."/>
        </authorList>
    </citation>
    <scope>NUCLEOTIDE SEQUENCE [LARGE SCALE GENOMIC DNA]</scope>
    <source>
        <strain evidence="1 2">PM05-2</strain>
    </source>
</reference>